<feature type="compositionally biased region" description="Polar residues" evidence="1">
    <location>
        <begin position="823"/>
        <end position="841"/>
    </location>
</feature>
<organism evidence="2 3">
    <name type="scientific">Phialemonium thermophilum</name>
    <dbReference type="NCBI Taxonomy" id="223376"/>
    <lineage>
        <taxon>Eukaryota</taxon>
        <taxon>Fungi</taxon>
        <taxon>Dikarya</taxon>
        <taxon>Ascomycota</taxon>
        <taxon>Pezizomycotina</taxon>
        <taxon>Sordariomycetes</taxon>
        <taxon>Sordariomycetidae</taxon>
        <taxon>Cephalothecales</taxon>
        <taxon>Cephalothecaceae</taxon>
        <taxon>Phialemonium</taxon>
    </lineage>
</organism>
<comment type="caution">
    <text evidence="2">The sequence shown here is derived from an EMBL/GenBank/DDBJ whole genome shotgun (WGS) entry which is preliminary data.</text>
</comment>
<feature type="region of interest" description="Disordered" evidence="1">
    <location>
        <begin position="44"/>
        <end position="173"/>
    </location>
</feature>
<evidence type="ECO:0000313" key="2">
    <source>
        <dbReference type="EMBL" id="KAL1869711.1"/>
    </source>
</evidence>
<feature type="compositionally biased region" description="Acidic residues" evidence="1">
    <location>
        <begin position="598"/>
        <end position="614"/>
    </location>
</feature>
<feature type="region of interest" description="Disordered" evidence="1">
    <location>
        <begin position="669"/>
        <end position="783"/>
    </location>
</feature>
<sequence>MLQSRGRRATCFARQGFICASCLVDLVRQGPFAAGISSRTRRFATAAGSASRPPKRKGDSLQSKPSKPLGKVGKGSSVDSRVRRTALTPTRLRHALNSLRSSHGPPKGLPEPDGKPFVPKPVKVAQAPPAAKPPSPPTSSKPARTPAPPKPVPSAPEPPTPTKKKRRKKLADEDVIRIKTIESRDLNFAPVPEPLPPVPTLSYGLDRVLFNPGVYQLQDPRSHVFNFDPYLAAIMPIQEFDFNALKQYVTSSKDSELTRIAATHSKKYAGSTSSMTSMLSHFHFLLSAWRPINPVQMSRPFVIESTNFTRISRAPAAVFLLYKDGTYAIDADKEFDSANVLSMLGKSMEKLLTLSKEDFEKYRRTNSSQLTDEERNAREAYHYTTIGDFALRSQLDAYDPRLPGTGMFDLKTRAVVSIRMDSRNFQHGTGYEIRHRFGQWESYEREYFDMIRSAFLKYSLQVRMGRMDGIFVAFHNTQRIFGFQYIPLPEMDTAIHGTGRPFVGDREFKLSLHLLNAVLDKATAKWPKQSLRLHFETRPSDPAFMYIFAKPVTPEEIDAVQSKNKAEVEEFERQMMGIEREAEEQGENVEDGERGDEAGADEDFEDTEGEEETSLEVWEDMMEKVEETLQNDELGINSIRDAIEDALEESGLLQTEESRRYLEALLEALTSNKKSSTGEESDDPTAGGSDEAADSSSLSSPRHEPSDETQTQVEERSESELRGQTDEMEDAEVSGGPERLSATEIDEEEPSLKDLIIRLAAKYQAKPAQPRDTDDSADAEGDLHKDAVKLRRFEQIVSELVRTSRDVEHSKKDESKPEDHATGSASTAPQTPDGSDVSESSPLKEPKVPGPPKDGKTKGEAADSNLLGMVLTIRNKVDDKYVKRPMRLNSQSSWEVEYSIKELPAQQAERIYEQLLQRRRRDLERDKESQSTGTPRFQQILRSYSRKGRIYRQIEDKKAKNRPVYIYGVPEPLRWEDVFGDDGGTTVAKPPQK</sequence>
<feature type="compositionally biased region" description="Basic and acidic residues" evidence="1">
    <location>
        <begin position="842"/>
        <end position="861"/>
    </location>
</feature>
<dbReference type="Proteomes" id="UP001586593">
    <property type="component" value="Unassembled WGS sequence"/>
</dbReference>
<feature type="compositionally biased region" description="Low complexity" evidence="1">
    <location>
        <begin position="115"/>
        <end position="129"/>
    </location>
</feature>
<name>A0ABR3X1Y3_9PEZI</name>
<dbReference type="Pfam" id="PF08634">
    <property type="entry name" value="Pet127"/>
    <property type="match status" value="1"/>
</dbReference>
<dbReference type="EMBL" id="JAZHXJ010000189">
    <property type="protein sequence ID" value="KAL1869711.1"/>
    <property type="molecule type" value="Genomic_DNA"/>
</dbReference>
<accession>A0ABR3X1Y3</accession>
<protein>
    <submittedName>
        <fullName evidence="2">Uncharacterized protein</fullName>
    </submittedName>
</protein>
<dbReference type="PANTHER" id="PTHR31014">
    <property type="entry name" value="MITOCHONDRIAL TRANSLATION SYSTEM COMPONENT PET127-RELATED"/>
    <property type="match status" value="1"/>
</dbReference>
<dbReference type="InterPro" id="IPR013943">
    <property type="entry name" value="Pet127"/>
</dbReference>
<gene>
    <name evidence="2" type="ORF">VTK73DRAFT_2952</name>
</gene>
<feature type="compositionally biased region" description="Basic and acidic residues" evidence="1">
    <location>
        <begin position="802"/>
        <end position="821"/>
    </location>
</feature>
<evidence type="ECO:0000313" key="3">
    <source>
        <dbReference type="Proteomes" id="UP001586593"/>
    </source>
</evidence>
<feature type="compositionally biased region" description="Basic and acidic residues" evidence="1">
    <location>
        <begin position="713"/>
        <end position="725"/>
    </location>
</feature>
<evidence type="ECO:0000256" key="1">
    <source>
        <dbReference type="SAM" id="MobiDB-lite"/>
    </source>
</evidence>
<feature type="compositionally biased region" description="Pro residues" evidence="1">
    <location>
        <begin position="130"/>
        <end position="161"/>
    </location>
</feature>
<feature type="compositionally biased region" description="Low complexity" evidence="1">
    <location>
        <begin position="686"/>
        <end position="700"/>
    </location>
</feature>
<proteinExistence type="predicted"/>
<reference evidence="2 3" key="1">
    <citation type="journal article" date="2024" name="Commun. Biol.">
        <title>Comparative genomic analysis of thermophilic fungi reveals convergent evolutionary adaptations and gene losses.</title>
        <authorList>
            <person name="Steindorff A.S."/>
            <person name="Aguilar-Pontes M.V."/>
            <person name="Robinson A.J."/>
            <person name="Andreopoulos B."/>
            <person name="LaButti K."/>
            <person name="Kuo A."/>
            <person name="Mondo S."/>
            <person name="Riley R."/>
            <person name="Otillar R."/>
            <person name="Haridas S."/>
            <person name="Lipzen A."/>
            <person name="Grimwood J."/>
            <person name="Schmutz J."/>
            <person name="Clum A."/>
            <person name="Reid I.D."/>
            <person name="Moisan M.C."/>
            <person name="Butler G."/>
            <person name="Nguyen T.T.M."/>
            <person name="Dewar K."/>
            <person name="Conant G."/>
            <person name="Drula E."/>
            <person name="Henrissat B."/>
            <person name="Hansel C."/>
            <person name="Singer S."/>
            <person name="Hutchinson M.I."/>
            <person name="de Vries R.P."/>
            <person name="Natvig D.O."/>
            <person name="Powell A.J."/>
            <person name="Tsang A."/>
            <person name="Grigoriev I.V."/>
        </authorList>
    </citation>
    <scope>NUCLEOTIDE SEQUENCE [LARGE SCALE GENOMIC DNA]</scope>
    <source>
        <strain evidence="2 3">ATCC 24622</strain>
    </source>
</reference>
<feature type="region of interest" description="Disordered" evidence="1">
    <location>
        <begin position="578"/>
        <end position="614"/>
    </location>
</feature>
<dbReference type="PANTHER" id="PTHR31014:SF0">
    <property type="entry name" value="MITOCHONDRIAL TRANSLATION SYSTEM COMPONENT PET127-RELATED"/>
    <property type="match status" value="1"/>
</dbReference>
<keyword evidence="3" id="KW-1185">Reference proteome</keyword>
<feature type="compositionally biased region" description="Acidic residues" evidence="1">
    <location>
        <begin position="581"/>
        <end position="590"/>
    </location>
</feature>
<feature type="region of interest" description="Disordered" evidence="1">
    <location>
        <begin position="799"/>
        <end position="868"/>
    </location>
</feature>